<protein>
    <submittedName>
        <fullName evidence="2">NAD(P)-dependent dehydrogenase, short-chain alcohol dehydrogenase family</fullName>
    </submittedName>
</protein>
<dbReference type="InterPro" id="IPR036291">
    <property type="entry name" value="NAD(P)-bd_dom_sf"/>
</dbReference>
<dbReference type="FunFam" id="3.40.50.720:FF:000084">
    <property type="entry name" value="Short-chain dehydrogenase reductase"/>
    <property type="match status" value="1"/>
</dbReference>
<keyword evidence="3" id="KW-1185">Reference proteome</keyword>
<dbReference type="PANTHER" id="PTHR42879:SF2">
    <property type="entry name" value="3-OXOACYL-[ACYL-CARRIER-PROTEIN] REDUCTASE FABG"/>
    <property type="match status" value="1"/>
</dbReference>
<evidence type="ECO:0000256" key="1">
    <source>
        <dbReference type="ARBA" id="ARBA00006484"/>
    </source>
</evidence>
<dbReference type="Gene3D" id="3.40.50.720">
    <property type="entry name" value="NAD(P)-binding Rossmann-like Domain"/>
    <property type="match status" value="1"/>
</dbReference>
<dbReference type="Proteomes" id="UP000198856">
    <property type="component" value="Unassembled WGS sequence"/>
</dbReference>
<dbReference type="PRINTS" id="PR00080">
    <property type="entry name" value="SDRFAMILY"/>
</dbReference>
<dbReference type="STRING" id="890420.SAMN05216226_1092"/>
<dbReference type="Pfam" id="PF13561">
    <property type="entry name" value="adh_short_C2"/>
    <property type="match status" value="1"/>
</dbReference>
<dbReference type="AlphaFoldDB" id="A0A1G8WFQ8"/>
<dbReference type="SUPFAM" id="SSF51735">
    <property type="entry name" value="NAD(P)-binding Rossmann-fold domains"/>
    <property type="match status" value="1"/>
</dbReference>
<reference evidence="2 3" key="1">
    <citation type="submission" date="2016-10" db="EMBL/GenBank/DDBJ databases">
        <authorList>
            <person name="de Groot N.N."/>
        </authorList>
    </citation>
    <scope>NUCLEOTIDE SEQUENCE [LARGE SCALE GENOMIC DNA]</scope>
    <source>
        <strain evidence="2 3">IBRC-M10015</strain>
    </source>
</reference>
<accession>A0A1G8WFQ8</accession>
<dbReference type="OrthoDB" id="7442at2157"/>
<dbReference type="InterPro" id="IPR050259">
    <property type="entry name" value="SDR"/>
</dbReference>
<gene>
    <name evidence="2" type="ORF">SAMN05216226_1092</name>
</gene>
<name>A0A1G8WFQ8_9EURY</name>
<organism evidence="2 3">
    <name type="scientific">Halovenus aranensis</name>
    <dbReference type="NCBI Taxonomy" id="890420"/>
    <lineage>
        <taxon>Archaea</taxon>
        <taxon>Methanobacteriati</taxon>
        <taxon>Methanobacteriota</taxon>
        <taxon>Stenosarchaea group</taxon>
        <taxon>Halobacteria</taxon>
        <taxon>Halobacteriales</taxon>
        <taxon>Haloarculaceae</taxon>
        <taxon>Halovenus</taxon>
    </lineage>
</organism>
<comment type="similarity">
    <text evidence="1">Belongs to the short-chain dehydrogenases/reductases (SDR) family.</text>
</comment>
<sequence>MAPEPDLDGRTALVTGSATRVGRELLLRLAACGADVVVQYRESDAEAAATAEEAREHGVAATTVQGDITDPDAVDAMFDEAAAELGHVDVLVNNVGNFDARHWEDIEWDAWRSVVESTFYGTVLCSRRALEGMRDKGWGRIVNIGFADSDRMHAAPVNFPYFVAKTGVLMFTRMLAGDTQDDGITVNAVSPFAVENTVSDVSAYPRGRAASFDDVAAPLLFFLSDGAAYISGENVAVDGGRLTEQSS</sequence>
<dbReference type="RefSeq" id="WP_092702567.1">
    <property type="nucleotide sequence ID" value="NZ_FNFC01000009.1"/>
</dbReference>
<dbReference type="InterPro" id="IPR002347">
    <property type="entry name" value="SDR_fam"/>
</dbReference>
<dbReference type="EMBL" id="FNFC01000009">
    <property type="protein sequence ID" value="SDJ77189.1"/>
    <property type="molecule type" value="Genomic_DNA"/>
</dbReference>
<dbReference type="CDD" id="cd05233">
    <property type="entry name" value="SDR_c"/>
    <property type="match status" value="1"/>
</dbReference>
<dbReference type="PRINTS" id="PR00081">
    <property type="entry name" value="GDHRDH"/>
</dbReference>
<evidence type="ECO:0000313" key="3">
    <source>
        <dbReference type="Proteomes" id="UP000198856"/>
    </source>
</evidence>
<dbReference type="PANTHER" id="PTHR42879">
    <property type="entry name" value="3-OXOACYL-(ACYL-CARRIER-PROTEIN) REDUCTASE"/>
    <property type="match status" value="1"/>
</dbReference>
<evidence type="ECO:0000313" key="2">
    <source>
        <dbReference type="EMBL" id="SDJ77189.1"/>
    </source>
</evidence>
<proteinExistence type="inferred from homology"/>